<dbReference type="InterPro" id="IPR036736">
    <property type="entry name" value="ACP-like_sf"/>
</dbReference>
<dbReference type="InterPro" id="IPR042099">
    <property type="entry name" value="ANL_N_sf"/>
</dbReference>
<dbReference type="Pfam" id="PF00550">
    <property type="entry name" value="PP-binding"/>
    <property type="match status" value="1"/>
</dbReference>
<keyword evidence="4" id="KW-1185">Reference proteome</keyword>
<dbReference type="InterPro" id="IPR029063">
    <property type="entry name" value="SAM-dependent_MTases_sf"/>
</dbReference>
<comment type="caution">
    <text evidence="3">The sequence shown here is derived from an EMBL/GenBank/DDBJ whole genome shotgun (WGS) entry which is preliminary data.</text>
</comment>
<gene>
    <name evidence="3" type="ORF">JYB65_11195</name>
</gene>
<dbReference type="AlphaFoldDB" id="A0A939DAY1"/>
<dbReference type="PROSITE" id="PS50075">
    <property type="entry name" value="CARRIER"/>
    <property type="match status" value="1"/>
</dbReference>
<dbReference type="Pfam" id="PF00501">
    <property type="entry name" value="AMP-binding"/>
    <property type="match status" value="1"/>
</dbReference>
<dbReference type="InterPro" id="IPR009081">
    <property type="entry name" value="PP-bd_ACP"/>
</dbReference>
<accession>A0A939DAY1</accession>
<dbReference type="GO" id="GO:0031177">
    <property type="term" value="F:phosphopantetheine binding"/>
    <property type="evidence" value="ECO:0007669"/>
    <property type="project" value="TreeGrafter"/>
</dbReference>
<dbReference type="GO" id="GO:0044550">
    <property type="term" value="P:secondary metabolite biosynthetic process"/>
    <property type="evidence" value="ECO:0007669"/>
    <property type="project" value="TreeGrafter"/>
</dbReference>
<feature type="domain" description="Carrier" evidence="2">
    <location>
        <begin position="821"/>
        <end position="896"/>
    </location>
</feature>
<dbReference type="SUPFAM" id="SSF56801">
    <property type="entry name" value="Acetyl-CoA synthetase-like"/>
    <property type="match status" value="1"/>
</dbReference>
<organism evidence="3 4">
    <name type="scientific">Clostridium aminobutyricum</name>
    <dbReference type="NCBI Taxonomy" id="33953"/>
    <lineage>
        <taxon>Bacteria</taxon>
        <taxon>Bacillati</taxon>
        <taxon>Bacillota</taxon>
        <taxon>Clostridia</taxon>
        <taxon>Eubacteriales</taxon>
        <taxon>Clostridiaceae</taxon>
        <taxon>Clostridium</taxon>
    </lineage>
</organism>
<name>A0A939DAY1_CLOAM</name>
<evidence type="ECO:0000259" key="2">
    <source>
        <dbReference type="PROSITE" id="PS50075"/>
    </source>
</evidence>
<evidence type="ECO:0000256" key="1">
    <source>
        <dbReference type="ARBA" id="ARBA00022598"/>
    </source>
</evidence>
<sequence length="906" mass="103167">MKLQKGTISREVNQTQKELPGKPLWHDFLAYSKPNSDKNALYWNENGAIGTLSYGALREYALRVTAYLAENQIGEGEIIGVSIPRSWKQIAVILGISMHGCAYAPIRYGQPLERKEKMCKTAGMKYAFIGDESIAGVTLLSIEQALESDAIKPLPKKRIDDLAYVIFTSGSTGEPKGVMITHEEAHNTLADVIERFDIGEEDIAIGVSSVDFDLSVFDIFGMLSVGGSLVLLREEESQEAGIWIELVEKLAVTVWNSVPKLWEMFLSYVSDKEQVRSLQTILLSGDWVRPQLIKETKNLLAYPLVVAMGGATEASIWSNYFIVNELEPEWTAIPYGYPLANQKMRITDEQGNDVPNGIEGHLWIGGKGVANGYISDVKLTQEKFCVLDNERWYFTGDRGKYDESNRVIFLGRIDDQEKINGYRIELGELEAQLAELVKEKAYAWVERKNDRAQLKAAYKLLGESPIFYKKKANEKQRWSGQNEAVANSIYEFLKTLIRDERIKGDTPIAAAWKCWLESFDSADVLDKAFMQMLNERREEFIGTAIGELSPYWLLNDNYFSITSLYKRDAATQSAIKELCEILKRELKPDCKVALMKPDSHFVQSFAERINLEETETVCWFDNVYEYNLVKKTCGDYKIRFELVKDYIIMENEEFSYDFVVANNAMHQFKNPETGLRMAYAFLKDKGKLYAIEQEHLPAVGLISSVVLENGFEHYMGRSERYSPMLTANEWSFYLSAAGFINIINGRTNNEENTILLEAAANHKNKLYTEEELKANLRTKLPAYMIPEKIAVLYDEPLSSNGKVDKKKLKGISYERHHPLEAPFTEVEKEVAGFWKELLGEEEIGRESAFFEMGGDSLMATRFLGKIRQVYDVSISLREMLENSRLSEVSHLIEQRSSIEELEEGEL</sequence>
<evidence type="ECO:0000313" key="4">
    <source>
        <dbReference type="Proteomes" id="UP000664545"/>
    </source>
</evidence>
<dbReference type="PANTHER" id="PTHR45527">
    <property type="entry name" value="NONRIBOSOMAL PEPTIDE SYNTHETASE"/>
    <property type="match status" value="1"/>
</dbReference>
<dbReference type="NCBIfam" id="TIGR01733">
    <property type="entry name" value="AA-adenyl-dom"/>
    <property type="match status" value="1"/>
</dbReference>
<dbReference type="Gene3D" id="1.10.1200.10">
    <property type="entry name" value="ACP-like"/>
    <property type="match status" value="1"/>
</dbReference>
<keyword evidence="1" id="KW-0436">Ligase</keyword>
<dbReference type="Gene3D" id="3.40.50.12780">
    <property type="entry name" value="N-terminal domain of ligase-like"/>
    <property type="match status" value="1"/>
</dbReference>
<dbReference type="PANTHER" id="PTHR45527:SF10">
    <property type="entry name" value="PYOCHELIN SYNTHASE PCHF"/>
    <property type="match status" value="1"/>
</dbReference>
<dbReference type="PROSITE" id="PS00455">
    <property type="entry name" value="AMP_BINDING"/>
    <property type="match status" value="1"/>
</dbReference>
<dbReference type="SUPFAM" id="SSF47336">
    <property type="entry name" value="ACP-like"/>
    <property type="match status" value="1"/>
</dbReference>
<dbReference type="PRINTS" id="PR00154">
    <property type="entry name" value="AMPBINDING"/>
</dbReference>
<dbReference type="Gene3D" id="3.40.50.150">
    <property type="entry name" value="Vaccinia Virus protein VP39"/>
    <property type="match status" value="1"/>
</dbReference>
<dbReference type="InterPro" id="IPR020845">
    <property type="entry name" value="AMP-binding_CS"/>
</dbReference>
<evidence type="ECO:0000313" key="3">
    <source>
        <dbReference type="EMBL" id="MBN7773928.1"/>
    </source>
</evidence>
<dbReference type="SUPFAM" id="SSF53335">
    <property type="entry name" value="S-adenosyl-L-methionine-dependent methyltransferases"/>
    <property type="match status" value="1"/>
</dbReference>
<dbReference type="GO" id="GO:0043041">
    <property type="term" value="P:amino acid activation for nonribosomal peptide biosynthetic process"/>
    <property type="evidence" value="ECO:0007669"/>
    <property type="project" value="TreeGrafter"/>
</dbReference>
<dbReference type="Gene3D" id="3.30.300.30">
    <property type="match status" value="2"/>
</dbReference>
<dbReference type="EMBL" id="JAFJZZ010000005">
    <property type="protein sequence ID" value="MBN7773928.1"/>
    <property type="molecule type" value="Genomic_DNA"/>
</dbReference>
<reference evidence="3" key="1">
    <citation type="submission" date="2021-02" db="EMBL/GenBank/DDBJ databases">
        <title>Abyssanaerobacter marinus gen.nov., sp., nov, anaerobic bacterium isolated from the Onnuri vent field of Indian Ocean and suggestion of Mogibacteriaceae fam. nov., and proposal of reclassification of ambiguous this family's genus member.</title>
        <authorList>
            <person name="Kim Y.J."/>
            <person name="Yang J.-A."/>
        </authorList>
    </citation>
    <scope>NUCLEOTIDE SEQUENCE</scope>
    <source>
        <strain evidence="3">DSM 2634</strain>
    </source>
</reference>
<dbReference type="GO" id="GO:0016874">
    <property type="term" value="F:ligase activity"/>
    <property type="evidence" value="ECO:0007669"/>
    <property type="project" value="UniProtKB-KW"/>
</dbReference>
<protein>
    <submittedName>
        <fullName evidence="3">Amino acid adenylation domain-containing protein</fullName>
    </submittedName>
</protein>
<dbReference type="RefSeq" id="WP_206582768.1">
    <property type="nucleotide sequence ID" value="NZ_JAFJZZ010000005.1"/>
</dbReference>
<proteinExistence type="predicted"/>
<dbReference type="InterPro" id="IPR020459">
    <property type="entry name" value="AMP-binding"/>
</dbReference>
<dbReference type="GO" id="GO:0005737">
    <property type="term" value="C:cytoplasm"/>
    <property type="evidence" value="ECO:0007669"/>
    <property type="project" value="TreeGrafter"/>
</dbReference>
<dbReference type="InterPro" id="IPR000873">
    <property type="entry name" value="AMP-dep_synth/lig_dom"/>
</dbReference>
<dbReference type="InterPro" id="IPR010071">
    <property type="entry name" value="AA_adenyl_dom"/>
</dbReference>
<dbReference type="Proteomes" id="UP000664545">
    <property type="component" value="Unassembled WGS sequence"/>
</dbReference>
<dbReference type="InterPro" id="IPR045851">
    <property type="entry name" value="AMP-bd_C_sf"/>
</dbReference>